<gene>
    <name evidence="1" type="ORF">A2782_00955</name>
</gene>
<evidence type="ECO:0000313" key="2">
    <source>
        <dbReference type="Proteomes" id="UP000177967"/>
    </source>
</evidence>
<dbReference type="Proteomes" id="UP000177967">
    <property type="component" value="Unassembled WGS sequence"/>
</dbReference>
<accession>A0A1G1V149</accession>
<comment type="caution">
    <text evidence="1">The sequence shown here is derived from an EMBL/GenBank/DDBJ whole genome shotgun (WGS) entry which is preliminary data.</text>
</comment>
<proteinExistence type="predicted"/>
<evidence type="ECO:0000313" key="1">
    <source>
        <dbReference type="EMBL" id="OGY09041.1"/>
    </source>
</evidence>
<protein>
    <submittedName>
        <fullName evidence="1">Uncharacterized protein</fullName>
    </submittedName>
</protein>
<sequence>MDDTAQTRKAQIRSKLKLRHLAAKSSFAQKHPHAKSFFDNSGIDLGKIRQHSTKLLTAGAISGALLLPAVSHFTPLPPTSTTIHREPKNTNNLMVPLSISGVVTSTGPISSFLPRQFLVGRLAQVLPPIVDRFSPHISYEAEKIAAQIVSRATGIPAKASLEGERLNTTYGYIGIEQHLARYPGDSIAKHGLPKEGMAPGLGGFGYFNMASVLTQDAITREKYYVVSQLMYLPDWGKRTRYLANWYKWRKMIVVNPDNGNAVVGDLGDAGPAAWTGKQFGGSPEVMDALGGHRYTKGRVLFFFVDDAENKIPLGPVKYDEISSNIMQAI</sequence>
<dbReference type="AlphaFoldDB" id="A0A1G1V149"/>
<reference evidence="1 2" key="1">
    <citation type="journal article" date="2016" name="Nat. Commun.">
        <title>Thousands of microbial genomes shed light on interconnected biogeochemical processes in an aquifer system.</title>
        <authorList>
            <person name="Anantharaman K."/>
            <person name="Brown C.T."/>
            <person name="Hug L.A."/>
            <person name="Sharon I."/>
            <person name="Castelle C.J."/>
            <person name="Probst A.J."/>
            <person name="Thomas B.C."/>
            <person name="Singh A."/>
            <person name="Wilkins M.J."/>
            <person name="Karaoz U."/>
            <person name="Brodie E.L."/>
            <person name="Williams K.H."/>
            <person name="Hubbard S.S."/>
            <person name="Banfield J.F."/>
        </authorList>
    </citation>
    <scope>NUCLEOTIDE SEQUENCE [LARGE SCALE GENOMIC DNA]</scope>
</reference>
<name>A0A1G1V149_9BACT</name>
<dbReference type="EMBL" id="MHBW01000017">
    <property type="protein sequence ID" value="OGY09041.1"/>
    <property type="molecule type" value="Genomic_DNA"/>
</dbReference>
<dbReference type="STRING" id="1797513.A2782_00955"/>
<organism evidence="1 2">
    <name type="scientific">Candidatus Blackburnbacteria bacterium RIFCSPHIGHO2_01_FULL_43_15b</name>
    <dbReference type="NCBI Taxonomy" id="1797513"/>
    <lineage>
        <taxon>Bacteria</taxon>
        <taxon>Candidatus Blackburniibacteriota</taxon>
    </lineage>
</organism>